<sequence length="76" mass="8178">MPPYSPRSGTQKVVETGAILTIFALAIPAGLQALRDFAGAPISPDLEVKVTACLMATAGVLLKAAQHWWVYKRRGR</sequence>
<gene>
    <name evidence="2" type="ORF">UFOVP602_4</name>
</gene>
<organism evidence="2">
    <name type="scientific">uncultured Caudovirales phage</name>
    <dbReference type="NCBI Taxonomy" id="2100421"/>
    <lineage>
        <taxon>Viruses</taxon>
        <taxon>Duplodnaviria</taxon>
        <taxon>Heunggongvirae</taxon>
        <taxon>Uroviricota</taxon>
        <taxon>Caudoviricetes</taxon>
        <taxon>Peduoviridae</taxon>
        <taxon>Maltschvirus</taxon>
        <taxon>Maltschvirus maltsch</taxon>
    </lineage>
</organism>
<dbReference type="EMBL" id="LR796591">
    <property type="protein sequence ID" value="CAB4152396.1"/>
    <property type="molecule type" value="Genomic_DNA"/>
</dbReference>
<keyword evidence="1" id="KW-0472">Membrane</keyword>
<proteinExistence type="predicted"/>
<protein>
    <submittedName>
        <fullName evidence="2">Uncharacterized protein</fullName>
    </submittedName>
</protein>
<evidence type="ECO:0000313" key="2">
    <source>
        <dbReference type="EMBL" id="CAB4152396.1"/>
    </source>
</evidence>
<keyword evidence="1" id="KW-1133">Transmembrane helix</keyword>
<name>A0A6J5N500_9CAUD</name>
<reference evidence="2" key="1">
    <citation type="submission" date="2020-04" db="EMBL/GenBank/DDBJ databases">
        <authorList>
            <person name="Chiriac C."/>
            <person name="Salcher M."/>
            <person name="Ghai R."/>
            <person name="Kavagutti S V."/>
        </authorList>
    </citation>
    <scope>NUCLEOTIDE SEQUENCE</scope>
</reference>
<feature type="transmembrane region" description="Helical" evidence="1">
    <location>
        <begin position="12"/>
        <end position="34"/>
    </location>
</feature>
<keyword evidence="1" id="KW-0812">Transmembrane</keyword>
<evidence type="ECO:0000256" key="1">
    <source>
        <dbReference type="SAM" id="Phobius"/>
    </source>
</evidence>
<accession>A0A6J5N500</accession>
<feature type="transmembrane region" description="Helical" evidence="1">
    <location>
        <begin position="54"/>
        <end position="71"/>
    </location>
</feature>